<evidence type="ECO:0000256" key="1">
    <source>
        <dbReference type="SAM" id="MobiDB-lite"/>
    </source>
</evidence>
<protein>
    <submittedName>
        <fullName evidence="2">Uncharacterized protein</fullName>
    </submittedName>
</protein>
<proteinExistence type="predicted"/>
<accession>A0ABQ4WN27</accession>
<dbReference type="Proteomes" id="UP001151760">
    <property type="component" value="Unassembled WGS sequence"/>
</dbReference>
<evidence type="ECO:0000313" key="2">
    <source>
        <dbReference type="EMBL" id="GJS54291.1"/>
    </source>
</evidence>
<reference evidence="2" key="1">
    <citation type="journal article" date="2022" name="Int. J. Mol. Sci.">
        <title>Draft Genome of Tanacetum Coccineum: Genomic Comparison of Closely Related Tanacetum-Family Plants.</title>
        <authorList>
            <person name="Yamashiro T."/>
            <person name="Shiraishi A."/>
            <person name="Nakayama K."/>
            <person name="Satake H."/>
        </authorList>
    </citation>
    <scope>NUCLEOTIDE SEQUENCE</scope>
</reference>
<keyword evidence="3" id="KW-1185">Reference proteome</keyword>
<reference evidence="2" key="2">
    <citation type="submission" date="2022-01" db="EMBL/GenBank/DDBJ databases">
        <authorList>
            <person name="Yamashiro T."/>
            <person name="Shiraishi A."/>
            <person name="Satake H."/>
            <person name="Nakayama K."/>
        </authorList>
    </citation>
    <scope>NUCLEOTIDE SEQUENCE</scope>
</reference>
<sequence length="336" mass="38557">MTALQKMSLAEAEYVSLFACSAEVVWLITELTDYGFHFDKIPILPLEHGISWVLGKVDNPNPSVGTNQGIMEMKPDIESKTINEYLEYEAAMNRQLWDNVRSRRSPTNYDEADFDTFHWNKRAENLKRMGHDKVRNRCDDDTSGDMNHESDVDLKEDHEEDGDDGDIFDMWDITVEDVERIRQFLTPNVPDEMDEVIQPLIPQLIHTTPPNDDYVALATKLILDKLLGIKGFSRINKWYQNYVEYLIKMNTISIQDLIIKEKMRSQSETTQTVFALKLPVLKTGDYDLWSMRMEKYITHTDYALWEVIVNGDAPAIASASAGIEGPIPLKTAETKA</sequence>
<evidence type="ECO:0000313" key="3">
    <source>
        <dbReference type="Proteomes" id="UP001151760"/>
    </source>
</evidence>
<feature type="compositionally biased region" description="Basic and acidic residues" evidence="1">
    <location>
        <begin position="137"/>
        <end position="157"/>
    </location>
</feature>
<comment type="caution">
    <text evidence="2">The sequence shown here is derived from an EMBL/GenBank/DDBJ whole genome shotgun (WGS) entry which is preliminary data.</text>
</comment>
<name>A0ABQ4WN27_9ASTR</name>
<organism evidence="2 3">
    <name type="scientific">Tanacetum coccineum</name>
    <dbReference type="NCBI Taxonomy" id="301880"/>
    <lineage>
        <taxon>Eukaryota</taxon>
        <taxon>Viridiplantae</taxon>
        <taxon>Streptophyta</taxon>
        <taxon>Embryophyta</taxon>
        <taxon>Tracheophyta</taxon>
        <taxon>Spermatophyta</taxon>
        <taxon>Magnoliopsida</taxon>
        <taxon>eudicotyledons</taxon>
        <taxon>Gunneridae</taxon>
        <taxon>Pentapetalae</taxon>
        <taxon>asterids</taxon>
        <taxon>campanulids</taxon>
        <taxon>Asterales</taxon>
        <taxon>Asteraceae</taxon>
        <taxon>Asteroideae</taxon>
        <taxon>Anthemideae</taxon>
        <taxon>Anthemidinae</taxon>
        <taxon>Tanacetum</taxon>
    </lineage>
</organism>
<dbReference type="EMBL" id="BQNB010008787">
    <property type="protein sequence ID" value="GJS54291.1"/>
    <property type="molecule type" value="Genomic_DNA"/>
</dbReference>
<gene>
    <name evidence="2" type="ORF">Tco_0627653</name>
</gene>
<feature type="region of interest" description="Disordered" evidence="1">
    <location>
        <begin position="137"/>
        <end position="162"/>
    </location>
</feature>